<evidence type="ECO:0000313" key="10">
    <source>
        <dbReference type="Proteomes" id="UP001177744"/>
    </source>
</evidence>
<evidence type="ECO:0000256" key="1">
    <source>
        <dbReference type="ARBA" id="ARBA00004245"/>
    </source>
</evidence>
<keyword evidence="5" id="KW-0547">Nucleotide-binding</keyword>
<evidence type="ECO:0000313" key="9">
    <source>
        <dbReference type="EMBL" id="KAK1344769.1"/>
    </source>
</evidence>
<sequence length="219" mass="25074">MAIDKVCTNTYCQFFHSEQLKTRKMLPITITVDTTPLARRSLTLSWTKFGNWLISAQVFSASLFSSFSEGTGSGFTSLLMEQLSVDYGKKVNLDFHSPNILTTHITLEHSDYTFMVDNEATYNIYHKNLNTEHPNYTNLNCLIRQILSSITTSLRFDKALNIILTEFQTNLICYPQRNINDERETWIGCPLHAPYWGPSPQPGHVLLTRIKPRTLQYAG</sequence>
<dbReference type="InterPro" id="IPR000217">
    <property type="entry name" value="Tubulin"/>
</dbReference>
<proteinExistence type="inferred from homology"/>
<feature type="domain" description="Tubulin/FtsZ GTPase" evidence="8">
    <location>
        <begin position="1"/>
        <end position="158"/>
    </location>
</feature>
<keyword evidence="6" id="KW-0342">GTP-binding</keyword>
<evidence type="ECO:0000259" key="8">
    <source>
        <dbReference type="SMART" id="SM00864"/>
    </source>
</evidence>
<evidence type="ECO:0000256" key="6">
    <source>
        <dbReference type="ARBA" id="ARBA00023134"/>
    </source>
</evidence>
<dbReference type="GO" id="GO:0005525">
    <property type="term" value="F:GTP binding"/>
    <property type="evidence" value="ECO:0007669"/>
    <property type="project" value="UniProtKB-KW"/>
</dbReference>
<dbReference type="PANTHER" id="PTHR11588">
    <property type="entry name" value="TUBULIN"/>
    <property type="match status" value="1"/>
</dbReference>
<comment type="similarity">
    <text evidence="2">Belongs to the tubulin family.</text>
</comment>
<keyword evidence="4" id="KW-0493">Microtubule</keyword>
<dbReference type="SMART" id="SM00864">
    <property type="entry name" value="Tubulin"/>
    <property type="match status" value="1"/>
</dbReference>
<reference evidence="9" key="1">
    <citation type="submission" date="2023-06" db="EMBL/GenBank/DDBJ databases">
        <title>Reference genome for the Northern bat (Eptesicus nilssonii), a most northern bat species.</title>
        <authorList>
            <person name="Laine V.N."/>
            <person name="Pulliainen A.T."/>
            <person name="Lilley T.M."/>
        </authorList>
    </citation>
    <scope>NUCLEOTIDE SEQUENCE</scope>
    <source>
        <strain evidence="9">BLF_Eptnil</strain>
        <tissue evidence="9">Kidney</tissue>
    </source>
</reference>
<keyword evidence="3" id="KW-0963">Cytoplasm</keyword>
<keyword evidence="10" id="KW-1185">Reference proteome</keyword>
<organism evidence="9 10">
    <name type="scientific">Cnephaeus nilssonii</name>
    <name type="common">Northern bat</name>
    <name type="synonym">Eptesicus nilssonii</name>
    <dbReference type="NCBI Taxonomy" id="3371016"/>
    <lineage>
        <taxon>Eukaryota</taxon>
        <taxon>Metazoa</taxon>
        <taxon>Chordata</taxon>
        <taxon>Craniata</taxon>
        <taxon>Vertebrata</taxon>
        <taxon>Euteleostomi</taxon>
        <taxon>Mammalia</taxon>
        <taxon>Eutheria</taxon>
        <taxon>Laurasiatheria</taxon>
        <taxon>Chiroptera</taxon>
        <taxon>Yangochiroptera</taxon>
        <taxon>Vespertilionidae</taxon>
        <taxon>Cnephaeus</taxon>
    </lineage>
</organism>
<dbReference type="EMBL" id="JAULJE010000003">
    <property type="protein sequence ID" value="KAK1344769.1"/>
    <property type="molecule type" value="Genomic_DNA"/>
</dbReference>
<comment type="caution">
    <text evidence="9">The sequence shown here is derived from an EMBL/GenBank/DDBJ whole genome shotgun (WGS) entry which is preliminary data.</text>
</comment>
<evidence type="ECO:0000256" key="7">
    <source>
        <dbReference type="ARBA" id="ARBA00023212"/>
    </source>
</evidence>
<evidence type="ECO:0000256" key="2">
    <source>
        <dbReference type="ARBA" id="ARBA00009636"/>
    </source>
</evidence>
<accession>A0AA40I819</accession>
<dbReference type="InterPro" id="IPR036525">
    <property type="entry name" value="Tubulin/FtsZ_GTPase_sf"/>
</dbReference>
<comment type="subcellular location">
    <subcellularLocation>
        <location evidence="1">Cytoplasm</location>
        <location evidence="1">Cytoskeleton</location>
    </subcellularLocation>
</comment>
<dbReference type="SUPFAM" id="SSF52490">
    <property type="entry name" value="Tubulin nucleotide-binding domain-like"/>
    <property type="match status" value="1"/>
</dbReference>
<evidence type="ECO:0000256" key="3">
    <source>
        <dbReference type="ARBA" id="ARBA00022490"/>
    </source>
</evidence>
<evidence type="ECO:0000256" key="4">
    <source>
        <dbReference type="ARBA" id="ARBA00022701"/>
    </source>
</evidence>
<dbReference type="GO" id="GO:0007017">
    <property type="term" value="P:microtubule-based process"/>
    <property type="evidence" value="ECO:0007669"/>
    <property type="project" value="InterPro"/>
</dbReference>
<dbReference type="Proteomes" id="UP001177744">
    <property type="component" value="Unassembled WGS sequence"/>
</dbReference>
<name>A0AA40I819_CNENI</name>
<gene>
    <name evidence="9" type="ORF">QTO34_013470</name>
</gene>
<keyword evidence="7" id="KW-0206">Cytoskeleton</keyword>
<dbReference type="InterPro" id="IPR003008">
    <property type="entry name" value="Tubulin_FtsZ_GTPase"/>
</dbReference>
<dbReference type="AlphaFoldDB" id="A0AA40I819"/>
<evidence type="ECO:0000256" key="5">
    <source>
        <dbReference type="ARBA" id="ARBA00022741"/>
    </source>
</evidence>
<dbReference type="GO" id="GO:0005874">
    <property type="term" value="C:microtubule"/>
    <property type="evidence" value="ECO:0007669"/>
    <property type="project" value="UniProtKB-KW"/>
</dbReference>
<protein>
    <recommendedName>
        <fullName evidence="8">Tubulin/FtsZ GTPase domain-containing protein</fullName>
    </recommendedName>
</protein>
<dbReference type="Gene3D" id="3.40.50.1440">
    <property type="entry name" value="Tubulin/FtsZ, GTPase domain"/>
    <property type="match status" value="1"/>
</dbReference>